<dbReference type="Proteomes" id="UP000017836">
    <property type="component" value="Unassembled WGS sequence"/>
</dbReference>
<dbReference type="Gramene" id="ERM95893">
    <property type="protein sequence ID" value="ERM95893"/>
    <property type="gene ID" value="AMTR_s00060p00156180"/>
</dbReference>
<dbReference type="AlphaFoldDB" id="W1NK44"/>
<dbReference type="EMBL" id="KI397373">
    <property type="protein sequence ID" value="ERM95893.1"/>
    <property type="molecule type" value="Genomic_DNA"/>
</dbReference>
<organism evidence="1 2">
    <name type="scientific">Amborella trichopoda</name>
    <dbReference type="NCBI Taxonomy" id="13333"/>
    <lineage>
        <taxon>Eukaryota</taxon>
        <taxon>Viridiplantae</taxon>
        <taxon>Streptophyta</taxon>
        <taxon>Embryophyta</taxon>
        <taxon>Tracheophyta</taxon>
        <taxon>Spermatophyta</taxon>
        <taxon>Magnoliopsida</taxon>
        <taxon>Amborellales</taxon>
        <taxon>Amborellaceae</taxon>
        <taxon>Amborella</taxon>
    </lineage>
</organism>
<evidence type="ECO:0000313" key="2">
    <source>
        <dbReference type="Proteomes" id="UP000017836"/>
    </source>
</evidence>
<evidence type="ECO:0000313" key="1">
    <source>
        <dbReference type="EMBL" id="ERM95893.1"/>
    </source>
</evidence>
<proteinExistence type="predicted"/>
<reference evidence="2" key="1">
    <citation type="journal article" date="2013" name="Science">
        <title>The Amborella genome and the evolution of flowering plants.</title>
        <authorList>
            <consortium name="Amborella Genome Project"/>
        </authorList>
    </citation>
    <scope>NUCLEOTIDE SEQUENCE [LARGE SCALE GENOMIC DNA]</scope>
</reference>
<name>W1NK44_AMBTC</name>
<gene>
    <name evidence="1" type="ORF">AMTR_s00060p00156180</name>
</gene>
<protein>
    <submittedName>
        <fullName evidence="1">Uncharacterized protein</fullName>
    </submittedName>
</protein>
<accession>W1NK44</accession>
<sequence length="93" mass="10322">MGLTARTQRENLVSREENFLRAAEALDSSIKREEGAINIEALKQAGARFFLTEAEALHYCMRTKVFGDGCPSPAMAARCSRKRLPIFSSICPD</sequence>
<dbReference type="HOGENOM" id="CLU_2530496_0_0_1"/>
<keyword evidence="2" id="KW-1185">Reference proteome</keyword>